<dbReference type="InterPro" id="IPR003723">
    <property type="entry name" value="Precorrin-6x_reduct"/>
</dbReference>
<dbReference type="GO" id="GO:0016994">
    <property type="term" value="F:precorrin-6A reductase activity"/>
    <property type="evidence" value="ECO:0007669"/>
    <property type="project" value="InterPro"/>
</dbReference>
<comment type="pathway">
    <text evidence="1">Cofactor biosynthesis; adenosylcobalamin biosynthesis.</text>
</comment>
<keyword evidence="2" id="KW-0169">Cobalamin biosynthesis</keyword>
<dbReference type="EMBL" id="PCDP01000002">
    <property type="protein sequence ID" value="PZM16470.1"/>
    <property type="molecule type" value="Genomic_DNA"/>
</dbReference>
<reference evidence="4 5" key="1">
    <citation type="journal article" date="2018" name="Sci. Rep.">
        <title>Rhizobium tumorigenes sp. nov., a novel plant tumorigenic bacterium isolated from cane gall tumors on thornless blackberry.</title>
        <authorList>
            <person name="Kuzmanovi N."/>
            <person name="Smalla K."/>
            <person name="Gronow S."/>
            <person name="PuBawska J."/>
        </authorList>
    </citation>
    <scope>NUCLEOTIDE SEQUENCE [LARGE SCALE GENOMIC DNA]</scope>
    <source>
        <strain evidence="4 5">CCBAU 85046</strain>
    </source>
</reference>
<dbReference type="OrthoDB" id="5183775at2"/>
<protein>
    <submittedName>
        <fullName evidence="4">Cobalt-precorrin-6A reductase</fullName>
    </submittedName>
</protein>
<dbReference type="GO" id="GO:0009236">
    <property type="term" value="P:cobalamin biosynthetic process"/>
    <property type="evidence" value="ECO:0007669"/>
    <property type="project" value="UniProtKB-UniPathway"/>
</dbReference>
<dbReference type="UniPathway" id="UPA00148"/>
<name>A0A2W4F668_9HYPH</name>
<organism evidence="4 5">
    <name type="scientific">Rhizobium tubonense</name>
    <dbReference type="NCBI Taxonomy" id="484088"/>
    <lineage>
        <taxon>Bacteria</taxon>
        <taxon>Pseudomonadati</taxon>
        <taxon>Pseudomonadota</taxon>
        <taxon>Alphaproteobacteria</taxon>
        <taxon>Hyphomicrobiales</taxon>
        <taxon>Rhizobiaceae</taxon>
        <taxon>Rhizobium/Agrobacterium group</taxon>
        <taxon>Rhizobium</taxon>
    </lineage>
</organism>
<keyword evidence="3" id="KW-0560">Oxidoreductase</keyword>
<comment type="caution">
    <text evidence="4">The sequence shown here is derived from an EMBL/GenBank/DDBJ whole genome shotgun (WGS) entry which is preliminary data.</text>
</comment>
<sequence>MGRTRILILGGTTEARALGEAIAPRFDFDVMLSLAGRTADPLPLPVPVRLGGFGGIYGLATFVKQQRIDLLIDATHPFANRISANAAAAAKIANVPVFALRRDAWTPVKGDRWQSVETVQSAVSALGQSPRRVFLAIGRQEAHAADAAPIHHYLVRSVDAVDPPLLAPDVNYLLARGPFELNGELRLLRDNRIDVIITKNSGGAATYAKIEAARLLGIEVMMVERASAADVPSVGTVEAALRHIDHLVAAAMKRGV</sequence>
<dbReference type="PROSITE" id="PS51014">
    <property type="entry name" value="COBK_CBIJ"/>
    <property type="match status" value="1"/>
</dbReference>
<dbReference type="NCBIfam" id="NF005968">
    <property type="entry name" value="PRK08057.1-2"/>
    <property type="match status" value="1"/>
</dbReference>
<evidence type="ECO:0000256" key="2">
    <source>
        <dbReference type="ARBA" id="ARBA00022573"/>
    </source>
</evidence>
<keyword evidence="5" id="KW-1185">Reference proteome</keyword>
<evidence type="ECO:0000313" key="5">
    <source>
        <dbReference type="Proteomes" id="UP000248925"/>
    </source>
</evidence>
<evidence type="ECO:0000256" key="3">
    <source>
        <dbReference type="ARBA" id="ARBA00023002"/>
    </source>
</evidence>
<proteinExistence type="predicted"/>
<dbReference type="Pfam" id="PF02571">
    <property type="entry name" value="CbiJ"/>
    <property type="match status" value="1"/>
</dbReference>
<gene>
    <name evidence="4" type="ORF">CPY51_03855</name>
</gene>
<dbReference type="AlphaFoldDB" id="A0A2W4F668"/>
<dbReference type="PANTHER" id="PTHR36925">
    <property type="entry name" value="COBALT-PRECORRIN-6A REDUCTASE"/>
    <property type="match status" value="1"/>
</dbReference>
<evidence type="ECO:0000256" key="1">
    <source>
        <dbReference type="ARBA" id="ARBA00004953"/>
    </source>
</evidence>
<dbReference type="PANTHER" id="PTHR36925:SF1">
    <property type="entry name" value="COBALT-PRECORRIN-6A REDUCTASE"/>
    <property type="match status" value="1"/>
</dbReference>
<evidence type="ECO:0000313" key="4">
    <source>
        <dbReference type="EMBL" id="PZM16470.1"/>
    </source>
</evidence>
<dbReference type="Proteomes" id="UP000248925">
    <property type="component" value="Unassembled WGS sequence"/>
</dbReference>
<dbReference type="RefSeq" id="WP_111158736.1">
    <property type="nucleotide sequence ID" value="NZ_PCDP01000002.1"/>
</dbReference>
<accession>A0A2W4F668</accession>